<sequence>MTLSDSTAGLRIGFIGLGNMGQAMALNMQNHRVASGNPPISVYNRTPSKAIPLAEKGAVVCESPSAVAASSDVVFLSLFNGDSVKQVLAEIFDSLAGCPTSDSPLVIADTTSVHPETSRWVVGQLATRQASFGRQVEFSQTPVWGVPRAAMAAKLVIVTSGSERKLVEALAVPAIARLALDCGSDVSRAAKFKILGNFMIGAVMEGLAEAMAVAEETGIGRELYLEFIKEMFPVPPVVVHATMMAAQGGEAAKSQVNLNVPGAMKDVCAAIDVAGEVGMRMPVAELVREHLQWVMDNGDPDWDCTSLAFALRKDASKKE</sequence>
<evidence type="ECO:0000256" key="4">
    <source>
        <dbReference type="PIRSR" id="PIRSR000103-1"/>
    </source>
</evidence>
<dbReference type="GO" id="GO:0016491">
    <property type="term" value="F:oxidoreductase activity"/>
    <property type="evidence" value="ECO:0007669"/>
    <property type="project" value="UniProtKB-KW"/>
</dbReference>
<dbReference type="AlphaFoldDB" id="A0A9W7Y586"/>
<feature type="domain" description="6-phosphogluconate dehydrogenase NADP-binding" evidence="5">
    <location>
        <begin position="11"/>
        <end position="168"/>
    </location>
</feature>
<dbReference type="PANTHER" id="PTHR43580">
    <property type="entry name" value="OXIDOREDUCTASE GLYR1-RELATED"/>
    <property type="match status" value="1"/>
</dbReference>
<proteinExistence type="inferred from homology"/>
<keyword evidence="2" id="KW-0560">Oxidoreductase</keyword>
<evidence type="ECO:0000256" key="1">
    <source>
        <dbReference type="ARBA" id="ARBA00007598"/>
    </source>
</evidence>
<dbReference type="Gene3D" id="1.10.1040.10">
    <property type="entry name" value="N-(1-d-carboxylethyl)-l-norvaline Dehydrogenase, domain 2"/>
    <property type="match status" value="1"/>
</dbReference>
<protein>
    <submittedName>
        <fullName evidence="7">Uncharacterized protein</fullName>
    </submittedName>
</protein>
<evidence type="ECO:0000313" key="7">
    <source>
        <dbReference type="EMBL" id="KAJ1724413.1"/>
    </source>
</evidence>
<name>A0A9W7Y586_9FUNG</name>
<evidence type="ECO:0000259" key="5">
    <source>
        <dbReference type="Pfam" id="PF03446"/>
    </source>
</evidence>
<comment type="caution">
    <text evidence="7">The sequence shown here is derived from an EMBL/GenBank/DDBJ whole genome shotgun (WGS) entry which is preliminary data.</text>
</comment>
<dbReference type="GO" id="GO:0051287">
    <property type="term" value="F:NAD binding"/>
    <property type="evidence" value="ECO:0007669"/>
    <property type="project" value="InterPro"/>
</dbReference>
<dbReference type="InterPro" id="IPR002204">
    <property type="entry name" value="3-OH-isobutyrate_DH-rel_CS"/>
</dbReference>
<dbReference type="InterPro" id="IPR008927">
    <property type="entry name" value="6-PGluconate_DH-like_C_sf"/>
</dbReference>
<dbReference type="InterPro" id="IPR006115">
    <property type="entry name" value="6PGDH_NADP-bd"/>
</dbReference>
<dbReference type="InterPro" id="IPR036291">
    <property type="entry name" value="NAD(P)-bd_dom_sf"/>
</dbReference>
<dbReference type="InterPro" id="IPR015815">
    <property type="entry name" value="HIBADH-related"/>
</dbReference>
<dbReference type="PIRSF" id="PIRSF000103">
    <property type="entry name" value="HIBADH"/>
    <property type="match status" value="1"/>
</dbReference>
<dbReference type="Proteomes" id="UP001149813">
    <property type="component" value="Unassembled WGS sequence"/>
</dbReference>
<dbReference type="EMBL" id="JANBOJ010000032">
    <property type="protein sequence ID" value="KAJ1724413.1"/>
    <property type="molecule type" value="Genomic_DNA"/>
</dbReference>
<evidence type="ECO:0000259" key="6">
    <source>
        <dbReference type="Pfam" id="PF14833"/>
    </source>
</evidence>
<evidence type="ECO:0000256" key="2">
    <source>
        <dbReference type="ARBA" id="ARBA00023002"/>
    </source>
</evidence>
<dbReference type="GO" id="GO:0050661">
    <property type="term" value="F:NADP binding"/>
    <property type="evidence" value="ECO:0007669"/>
    <property type="project" value="InterPro"/>
</dbReference>
<keyword evidence="8" id="KW-1185">Reference proteome</keyword>
<evidence type="ECO:0000256" key="3">
    <source>
        <dbReference type="ARBA" id="ARBA00023027"/>
    </source>
</evidence>
<dbReference type="PANTHER" id="PTHR43580:SF8">
    <property type="entry name" value="6-PHOSPHOGLUCONATE DEHYDROGENASE NADP-BINDING DOMAIN-CONTAINING PROTEIN-RELATED"/>
    <property type="match status" value="1"/>
</dbReference>
<keyword evidence="3" id="KW-0520">NAD</keyword>
<dbReference type="SUPFAM" id="SSF51735">
    <property type="entry name" value="NAD(P)-binding Rossmann-fold domains"/>
    <property type="match status" value="1"/>
</dbReference>
<organism evidence="7 8">
    <name type="scientific">Coemansia erecta</name>
    <dbReference type="NCBI Taxonomy" id="147472"/>
    <lineage>
        <taxon>Eukaryota</taxon>
        <taxon>Fungi</taxon>
        <taxon>Fungi incertae sedis</taxon>
        <taxon>Zoopagomycota</taxon>
        <taxon>Kickxellomycotina</taxon>
        <taxon>Kickxellomycetes</taxon>
        <taxon>Kickxellales</taxon>
        <taxon>Kickxellaceae</taxon>
        <taxon>Coemansia</taxon>
    </lineage>
</organism>
<feature type="active site" evidence="4">
    <location>
        <position position="193"/>
    </location>
</feature>
<feature type="domain" description="3-hydroxyisobutyrate dehydrogenase-like NAD-binding" evidence="6">
    <location>
        <begin position="190"/>
        <end position="308"/>
    </location>
</feature>
<dbReference type="InterPro" id="IPR013328">
    <property type="entry name" value="6PGD_dom2"/>
</dbReference>
<dbReference type="PROSITE" id="PS00895">
    <property type="entry name" value="3_HYDROXYISOBUT_DH"/>
    <property type="match status" value="1"/>
</dbReference>
<dbReference type="SUPFAM" id="SSF48179">
    <property type="entry name" value="6-phosphogluconate dehydrogenase C-terminal domain-like"/>
    <property type="match status" value="1"/>
</dbReference>
<dbReference type="OrthoDB" id="435038at2759"/>
<dbReference type="Pfam" id="PF03446">
    <property type="entry name" value="NAD_binding_2"/>
    <property type="match status" value="1"/>
</dbReference>
<dbReference type="Pfam" id="PF14833">
    <property type="entry name" value="NAD_binding_11"/>
    <property type="match status" value="1"/>
</dbReference>
<dbReference type="InterPro" id="IPR051265">
    <property type="entry name" value="HIBADH-related_NP60_sf"/>
</dbReference>
<reference evidence="7" key="1">
    <citation type="submission" date="2022-07" db="EMBL/GenBank/DDBJ databases">
        <title>Phylogenomic reconstructions and comparative analyses of Kickxellomycotina fungi.</title>
        <authorList>
            <person name="Reynolds N.K."/>
            <person name="Stajich J.E."/>
            <person name="Barry K."/>
            <person name="Grigoriev I.V."/>
            <person name="Crous P."/>
            <person name="Smith M.E."/>
        </authorList>
    </citation>
    <scope>NUCLEOTIDE SEQUENCE</scope>
    <source>
        <strain evidence="7">NBRC 32514</strain>
    </source>
</reference>
<evidence type="ECO:0000313" key="8">
    <source>
        <dbReference type="Proteomes" id="UP001149813"/>
    </source>
</evidence>
<gene>
    <name evidence="7" type="ORF">LPJ53_001313</name>
</gene>
<comment type="similarity">
    <text evidence="1">Belongs to the HIBADH-related family. NP60 subfamily.</text>
</comment>
<dbReference type="Gene3D" id="3.40.50.720">
    <property type="entry name" value="NAD(P)-binding Rossmann-like Domain"/>
    <property type="match status" value="1"/>
</dbReference>
<dbReference type="InterPro" id="IPR029154">
    <property type="entry name" value="HIBADH-like_NADP-bd"/>
</dbReference>
<accession>A0A9W7Y586</accession>